<evidence type="ECO:0000313" key="5">
    <source>
        <dbReference type="EMBL" id="SNY59338.1"/>
    </source>
</evidence>
<dbReference type="PANTHER" id="PTHR43334">
    <property type="entry name" value="ACETATE--COA LIGASE [ADP-FORMING]"/>
    <property type="match status" value="1"/>
</dbReference>
<evidence type="ECO:0000256" key="3">
    <source>
        <dbReference type="ARBA" id="ARBA00022840"/>
    </source>
</evidence>
<dbReference type="GO" id="GO:0005524">
    <property type="term" value="F:ATP binding"/>
    <property type="evidence" value="ECO:0007669"/>
    <property type="project" value="UniProtKB-KW"/>
</dbReference>
<dbReference type="AlphaFoldDB" id="A0A285JGD4"/>
<accession>A0A285JGD4</accession>
<keyword evidence="3" id="KW-0067">ATP-binding</keyword>
<evidence type="ECO:0000256" key="1">
    <source>
        <dbReference type="ARBA" id="ARBA00022598"/>
    </source>
</evidence>
<proteinExistence type="predicted"/>
<keyword evidence="1 5" id="KW-0436">Ligase</keyword>
<protein>
    <submittedName>
        <fullName evidence="5">Succinyl-CoA ligase like flavodoxin domain-containing protein</fullName>
    </submittedName>
</protein>
<evidence type="ECO:0000259" key="4">
    <source>
        <dbReference type="Pfam" id="PF13607"/>
    </source>
</evidence>
<reference evidence="5 6" key="1">
    <citation type="submission" date="2017-09" db="EMBL/GenBank/DDBJ databases">
        <authorList>
            <person name="Ehlers B."/>
            <person name="Leendertz F.H."/>
        </authorList>
    </citation>
    <scope>NUCLEOTIDE SEQUENCE [LARGE SCALE GENOMIC DNA]</scope>
    <source>
        <strain evidence="5 6">CGMCC 4.6857</strain>
    </source>
</reference>
<dbReference type="InterPro" id="IPR032875">
    <property type="entry name" value="Succ_CoA_lig_flav_dom"/>
</dbReference>
<sequence>MALLEHVTHDGCGVASFVPLEDGLDGELNDFWRDDPHTRAVGLYLNSAADHATFTGAAHGLLRRKPVLTIAGGHPRAVALCSPPGVVRTTSLDELTDAARMLVDQPLPAGNRLAVVGNAGGLAVIAADAARAYGFAEPGEHRISLGPDATPPEIAEAVEAVACGGRADIIVVMIVGTRTNVPAAMTTAVADILDQHPELTAAAVLTGGADDVHRIGARGIPVYREHDRAIRALAHAHRYATWRRDRD</sequence>
<evidence type="ECO:0000256" key="2">
    <source>
        <dbReference type="ARBA" id="ARBA00022741"/>
    </source>
</evidence>
<name>A0A285JGD4_9ACTN</name>
<keyword evidence="2" id="KW-0547">Nucleotide-binding</keyword>
<dbReference type="Gene3D" id="3.40.50.261">
    <property type="entry name" value="Succinyl-CoA synthetase domains"/>
    <property type="match status" value="2"/>
</dbReference>
<dbReference type="OrthoDB" id="190266at2"/>
<dbReference type="SUPFAM" id="SSF52210">
    <property type="entry name" value="Succinyl-CoA synthetase domains"/>
    <property type="match status" value="2"/>
</dbReference>
<gene>
    <name evidence="5" type="ORF">SAMN05421748_120114</name>
</gene>
<feature type="domain" description="Succinyl-CoA synthetase-like flavodoxin" evidence="4">
    <location>
        <begin position="2"/>
        <end position="75"/>
    </location>
</feature>
<dbReference type="Proteomes" id="UP000219612">
    <property type="component" value="Unassembled WGS sequence"/>
</dbReference>
<dbReference type="Pfam" id="PF13607">
    <property type="entry name" value="Succ_CoA_lig"/>
    <property type="match status" value="1"/>
</dbReference>
<organism evidence="5 6">
    <name type="scientific">Paractinoplanes atraurantiacus</name>
    <dbReference type="NCBI Taxonomy" id="1036182"/>
    <lineage>
        <taxon>Bacteria</taxon>
        <taxon>Bacillati</taxon>
        <taxon>Actinomycetota</taxon>
        <taxon>Actinomycetes</taxon>
        <taxon>Micromonosporales</taxon>
        <taxon>Micromonosporaceae</taxon>
        <taxon>Paractinoplanes</taxon>
    </lineage>
</organism>
<dbReference type="InterPro" id="IPR016102">
    <property type="entry name" value="Succinyl-CoA_synth-like"/>
</dbReference>
<keyword evidence="6" id="KW-1185">Reference proteome</keyword>
<dbReference type="EMBL" id="OBDY01000020">
    <property type="protein sequence ID" value="SNY59338.1"/>
    <property type="molecule type" value="Genomic_DNA"/>
</dbReference>
<dbReference type="PANTHER" id="PTHR43334:SF1">
    <property type="entry name" value="3-HYDROXYPROPIONATE--COA LIGASE [ADP-FORMING]"/>
    <property type="match status" value="1"/>
</dbReference>
<dbReference type="InterPro" id="IPR051538">
    <property type="entry name" value="Acyl-CoA_Synth/Transferase"/>
</dbReference>
<dbReference type="GO" id="GO:0016874">
    <property type="term" value="F:ligase activity"/>
    <property type="evidence" value="ECO:0007669"/>
    <property type="project" value="UniProtKB-KW"/>
</dbReference>
<evidence type="ECO:0000313" key="6">
    <source>
        <dbReference type="Proteomes" id="UP000219612"/>
    </source>
</evidence>